<feature type="signal peptide" evidence="1">
    <location>
        <begin position="1"/>
        <end position="17"/>
    </location>
</feature>
<reference evidence="2 3" key="1">
    <citation type="submission" date="2017-08" db="EMBL/GenBank/DDBJ databases">
        <title>Infants hospitalized years apart are colonized by the same room-sourced microbial strains.</title>
        <authorList>
            <person name="Brooks B."/>
            <person name="Olm M.R."/>
            <person name="Firek B.A."/>
            <person name="Baker R."/>
            <person name="Thomas B.C."/>
            <person name="Morowitz M.J."/>
            <person name="Banfield J.F."/>
        </authorList>
    </citation>
    <scope>NUCLEOTIDE SEQUENCE [LARGE SCALE GENOMIC DNA]</scope>
    <source>
        <strain evidence="2">S2_003_000_R2_14</strain>
    </source>
</reference>
<proteinExistence type="predicted"/>
<dbReference type="SUPFAM" id="SSF52540">
    <property type="entry name" value="P-loop containing nucleoside triphosphate hydrolases"/>
    <property type="match status" value="1"/>
</dbReference>
<comment type="caution">
    <text evidence="2">The sequence shown here is derived from an EMBL/GenBank/DDBJ whole genome shotgun (WGS) entry which is preliminary data.</text>
</comment>
<evidence type="ECO:0008006" key="4">
    <source>
        <dbReference type="Google" id="ProtNLM"/>
    </source>
</evidence>
<sequence length="1157" mass="124346">MKVALLALLLAAPLAVAAPDGGVSCVEVEQRLATTQRTLASCNETAKNASVARDRCQAELAETGDKLESSTSSVQACVAQKEQQCQEAAVMAASMLQGSVRGIGSCVPQNTQEQLQTLLNGWFSVSRSLAQLDEYATGASDLLPRAGGPTEAERHLNRLLGARAGTPLWNRRLLIEAFKLTAPSTWGRLKAQGSNAIDTFFDSRGPLPESFITEANGEHPDPAGPAGPPLSAALKLTVSYLQIANCDTRADSKECGRARQLVELLDNTGPLIIRRRVDEMWSTPCNAVSPDTVRAWLQDFPVSGKEKGQAALAELSAAARSKLFHCYLGDREGDASYRTWAAARLPQPGALDARTLPLVDDFGKFVREGDGVDRCGRAVRAMQRLESHGCSIDHPESFAAITTWSHQASTPEGAPQWQTCQRAATLLWSGAAVIIPESPAEQIRPDPEAATTPIASLRTACDERHGTDTRFEQSLLLLASVAQDLGEPVSASPWRLDVTGTQPLEKARFEEAEPYTAWARAVISQEPACEALGLSSTRCDACREQAPGTRYDCDVNYDLEASWKKHKRLSIAVAVIAVVLIVALVWLRRLRRAQKLFGAPMQTIRESLDALGLKGTPDGWRYLFPARHDMLSLELPKTPAWERWGTDAVAVLAPNTNSLREADVNHAATIAQAEDAKVVFLLHPDSASPDLGAVRATLDWAARGGTRAVQVLPLALSRLAWATRDEDLLDLVEATTLRGNPFEVRGPVRSSSQFWNRERLVAGLLTESRSGNWTVVTGLRRFGKSSLALEVARRTPGPSAYVDLAGFHHEVSYGETPAVAVEAILRTLVTRLADSAATRYPAATIPALPTGALDAPTLANWLRALSTACGTSSGSSPPPMLLVLDEVEQLLSAPPEKLGRALDVMATLTGRLRSALADPSSPHASSTVSVMLCAALHPLLWAPLSTLGGQSIMGAFPSICVPALDDDAAHAMMRGLGARQGIRFEDDALMALVKASQGVPLLLRRLGTSVLELFDADRARQGALGAMRIGIEGATEAIRREERGGSPLRVWVESEIAQADTSAGVLLRALAKEGRMSIEALARLVETQVMERFTATGLTAHLAPAELKRRAQEAAMVMVRLLAESRLLEAHGDHTAPEAYSLPDGVLRRILSEAKKS</sequence>
<dbReference type="EMBL" id="QFQP01000009">
    <property type="protein sequence ID" value="PZR13591.1"/>
    <property type="molecule type" value="Genomic_DNA"/>
</dbReference>
<dbReference type="Gene3D" id="3.40.50.300">
    <property type="entry name" value="P-loop containing nucleotide triphosphate hydrolases"/>
    <property type="match status" value="1"/>
</dbReference>
<name>A0A2W5VSK8_9BACT</name>
<dbReference type="Proteomes" id="UP000249061">
    <property type="component" value="Unassembled WGS sequence"/>
</dbReference>
<evidence type="ECO:0000256" key="1">
    <source>
        <dbReference type="SAM" id="SignalP"/>
    </source>
</evidence>
<organism evidence="2 3">
    <name type="scientific">Archangium gephyra</name>
    <dbReference type="NCBI Taxonomy" id="48"/>
    <lineage>
        <taxon>Bacteria</taxon>
        <taxon>Pseudomonadati</taxon>
        <taxon>Myxococcota</taxon>
        <taxon>Myxococcia</taxon>
        <taxon>Myxococcales</taxon>
        <taxon>Cystobacterineae</taxon>
        <taxon>Archangiaceae</taxon>
        <taxon>Archangium</taxon>
    </lineage>
</organism>
<dbReference type="AlphaFoldDB" id="A0A2W5VSK8"/>
<keyword evidence="1" id="KW-0732">Signal</keyword>
<dbReference type="InterPro" id="IPR027417">
    <property type="entry name" value="P-loop_NTPase"/>
</dbReference>
<accession>A0A2W5VSK8</accession>
<gene>
    <name evidence="2" type="ORF">DI536_12645</name>
</gene>
<feature type="chain" id="PRO_5015845748" description="Orc1-like AAA ATPase domain-containing protein" evidence="1">
    <location>
        <begin position="18"/>
        <end position="1157"/>
    </location>
</feature>
<protein>
    <recommendedName>
        <fullName evidence="4">Orc1-like AAA ATPase domain-containing protein</fullName>
    </recommendedName>
</protein>
<evidence type="ECO:0000313" key="2">
    <source>
        <dbReference type="EMBL" id="PZR13591.1"/>
    </source>
</evidence>
<evidence type="ECO:0000313" key="3">
    <source>
        <dbReference type="Proteomes" id="UP000249061"/>
    </source>
</evidence>